<proteinExistence type="predicted"/>
<accession>M2PT37</accession>
<dbReference type="HOGENOM" id="CLU_042081_0_0_1"/>
<evidence type="ECO:0008006" key="5">
    <source>
        <dbReference type="Google" id="ProtNLM"/>
    </source>
</evidence>
<organism evidence="3 4">
    <name type="scientific">Ceriporiopsis subvermispora (strain B)</name>
    <name type="common">White-rot fungus</name>
    <name type="synonym">Gelatoporia subvermispora</name>
    <dbReference type="NCBI Taxonomy" id="914234"/>
    <lineage>
        <taxon>Eukaryota</taxon>
        <taxon>Fungi</taxon>
        <taxon>Dikarya</taxon>
        <taxon>Basidiomycota</taxon>
        <taxon>Agaricomycotina</taxon>
        <taxon>Agaricomycetes</taxon>
        <taxon>Polyporales</taxon>
        <taxon>Gelatoporiaceae</taxon>
        <taxon>Gelatoporia</taxon>
    </lineage>
</organism>
<feature type="transmembrane region" description="Helical" evidence="2">
    <location>
        <begin position="347"/>
        <end position="366"/>
    </location>
</feature>
<evidence type="ECO:0000313" key="4">
    <source>
        <dbReference type="Proteomes" id="UP000016930"/>
    </source>
</evidence>
<sequence length="499" mass="55361">MSTRQSLLSNLSTASLMRGTLSPSRQAYSSGTKFGGKKQKLKELTLVKATRAGVIPLAPEFIVGIAITLSVIFIASVLFVFLGADYDESTIQKRLDSVATENPGLVLIGDNVDVDIDEPSVGFRWSVIGCGESFVLPGSEGIHDSSLCGLPAMALDIFVDNEVRPGIMYNPTHFPTINGSKQRLNVDNLYQFDSDHVLDVHEQRLYPFDTYRLISTLRAQTPVTNESLPIRGIWTISEVSSFSIDNTDTASWITVPNGTHAPSRDISVTIRRPGNTRAITMFLFITSWMLAHATLGIALLAWSVEDRERLIRHFESVFVIILVIPKLRDAMPDAPGYDGVLLDTVGFFPQMILAAMAAVGLLLMLATRELQGAEQHPTVITPVYDDRPHAVGQLKSGMRRLRQAVTSVDFSKHLHNISRSVNIGNRSRRHDGPGSTTWEYEKLENNKDHSDRRESGSTQGRQSERSSLASSRGYIKKKHRLASIRDPKQVEMLYSEWVV</sequence>
<feature type="compositionally biased region" description="Polar residues" evidence="1">
    <location>
        <begin position="456"/>
        <end position="470"/>
    </location>
</feature>
<name>M2PT37_CERS8</name>
<evidence type="ECO:0000256" key="2">
    <source>
        <dbReference type="SAM" id="Phobius"/>
    </source>
</evidence>
<dbReference type="OrthoDB" id="2117972at2759"/>
<keyword evidence="2" id="KW-0812">Transmembrane</keyword>
<evidence type="ECO:0000313" key="3">
    <source>
        <dbReference type="EMBL" id="EMD39854.1"/>
    </source>
</evidence>
<keyword evidence="4" id="KW-1185">Reference proteome</keyword>
<keyword evidence="2" id="KW-0472">Membrane</keyword>
<keyword evidence="2" id="KW-1133">Transmembrane helix</keyword>
<reference evidence="3 4" key="1">
    <citation type="journal article" date="2012" name="Proc. Natl. Acad. Sci. U.S.A.">
        <title>Comparative genomics of Ceriporiopsis subvermispora and Phanerochaete chrysosporium provide insight into selective ligninolysis.</title>
        <authorList>
            <person name="Fernandez-Fueyo E."/>
            <person name="Ruiz-Duenas F.J."/>
            <person name="Ferreira P."/>
            <person name="Floudas D."/>
            <person name="Hibbett D.S."/>
            <person name="Canessa P."/>
            <person name="Larrondo L.F."/>
            <person name="James T.Y."/>
            <person name="Seelenfreund D."/>
            <person name="Lobos S."/>
            <person name="Polanco R."/>
            <person name="Tello M."/>
            <person name="Honda Y."/>
            <person name="Watanabe T."/>
            <person name="Watanabe T."/>
            <person name="Ryu J.S."/>
            <person name="Kubicek C.P."/>
            <person name="Schmoll M."/>
            <person name="Gaskell J."/>
            <person name="Hammel K.E."/>
            <person name="St John F.J."/>
            <person name="Vanden Wymelenberg A."/>
            <person name="Sabat G."/>
            <person name="Splinter BonDurant S."/>
            <person name="Syed K."/>
            <person name="Yadav J.S."/>
            <person name="Doddapaneni H."/>
            <person name="Subramanian V."/>
            <person name="Lavin J.L."/>
            <person name="Oguiza J.A."/>
            <person name="Perez G."/>
            <person name="Pisabarro A.G."/>
            <person name="Ramirez L."/>
            <person name="Santoyo F."/>
            <person name="Master E."/>
            <person name="Coutinho P.M."/>
            <person name="Henrissat B."/>
            <person name="Lombard V."/>
            <person name="Magnuson J.K."/>
            <person name="Kuees U."/>
            <person name="Hori C."/>
            <person name="Igarashi K."/>
            <person name="Samejima M."/>
            <person name="Held B.W."/>
            <person name="Barry K.W."/>
            <person name="LaButti K.M."/>
            <person name="Lapidus A."/>
            <person name="Lindquist E.A."/>
            <person name="Lucas S.M."/>
            <person name="Riley R."/>
            <person name="Salamov A.A."/>
            <person name="Hoffmeister D."/>
            <person name="Schwenk D."/>
            <person name="Hadar Y."/>
            <person name="Yarden O."/>
            <person name="de Vries R.P."/>
            <person name="Wiebenga A."/>
            <person name="Stenlid J."/>
            <person name="Eastwood D."/>
            <person name="Grigoriev I.V."/>
            <person name="Berka R.M."/>
            <person name="Blanchette R.A."/>
            <person name="Kersten P."/>
            <person name="Martinez A.T."/>
            <person name="Vicuna R."/>
            <person name="Cullen D."/>
        </authorList>
    </citation>
    <scope>NUCLEOTIDE SEQUENCE [LARGE SCALE GENOMIC DNA]</scope>
    <source>
        <strain evidence="3 4">B</strain>
    </source>
</reference>
<feature type="region of interest" description="Disordered" evidence="1">
    <location>
        <begin position="421"/>
        <end position="474"/>
    </location>
</feature>
<dbReference type="EMBL" id="KB445793">
    <property type="protein sequence ID" value="EMD39854.1"/>
    <property type="molecule type" value="Genomic_DNA"/>
</dbReference>
<dbReference type="AlphaFoldDB" id="M2PT37"/>
<gene>
    <name evidence="3" type="ORF">CERSUDRAFT_92346</name>
</gene>
<protein>
    <recommendedName>
        <fullName evidence="5">Transmembrane protein</fullName>
    </recommendedName>
</protein>
<dbReference type="STRING" id="914234.M2PT37"/>
<feature type="transmembrane region" description="Helical" evidence="2">
    <location>
        <begin position="281"/>
        <end position="304"/>
    </location>
</feature>
<dbReference type="Proteomes" id="UP000016930">
    <property type="component" value="Unassembled WGS sequence"/>
</dbReference>
<feature type="compositionally biased region" description="Basic and acidic residues" evidence="1">
    <location>
        <begin position="439"/>
        <end position="455"/>
    </location>
</feature>
<feature type="transmembrane region" description="Helical" evidence="2">
    <location>
        <begin position="61"/>
        <end position="84"/>
    </location>
</feature>
<evidence type="ECO:0000256" key="1">
    <source>
        <dbReference type="SAM" id="MobiDB-lite"/>
    </source>
</evidence>